<keyword evidence="2" id="KW-0238">DNA-binding</keyword>
<evidence type="ECO:0000256" key="1">
    <source>
        <dbReference type="ARBA" id="ARBA00022908"/>
    </source>
</evidence>
<comment type="caution">
    <text evidence="6">The sequence shown here is derived from an EMBL/GenBank/DDBJ whole genome shotgun (WGS) entry which is preliminary data.</text>
</comment>
<name>A0ABU8BX42_9RHOB</name>
<evidence type="ECO:0000256" key="4">
    <source>
        <dbReference type="PROSITE-ProRule" id="PRU10137"/>
    </source>
</evidence>
<dbReference type="PROSITE" id="PS00397">
    <property type="entry name" value="RECOMBINASES_1"/>
    <property type="match status" value="1"/>
</dbReference>
<dbReference type="InterPro" id="IPR006119">
    <property type="entry name" value="Resolv_N"/>
</dbReference>
<gene>
    <name evidence="6" type="ORF">V6590_14005</name>
</gene>
<sequence length="198" mass="21865">MRKAAIYARVSTSEQTPENQLIRLREVAERAGWAVVCEYVETASGASRARPGLDAMMKDAARRRFDFVMAWDVSRLGRSLRDLVDLFETLRSVGCDLFLEQQALDTSTPAGRALLQMSGVFAEFERAMIVERTKAGMARARARGKQIGRAPASDAIVDAIRALRADGMGMDRIAGELRCGKGLSQRVCQQYDKEMADG</sequence>
<dbReference type="PANTHER" id="PTHR30461">
    <property type="entry name" value="DNA-INVERTASE FROM LAMBDOID PROPHAGE"/>
    <property type="match status" value="1"/>
</dbReference>
<feature type="domain" description="Resolvase/invertase-type recombinase catalytic" evidence="5">
    <location>
        <begin position="3"/>
        <end position="144"/>
    </location>
</feature>
<evidence type="ECO:0000259" key="5">
    <source>
        <dbReference type="PROSITE" id="PS51736"/>
    </source>
</evidence>
<proteinExistence type="predicted"/>
<protein>
    <submittedName>
        <fullName evidence="6">Recombinase family protein</fullName>
    </submittedName>
</protein>
<evidence type="ECO:0000256" key="2">
    <source>
        <dbReference type="ARBA" id="ARBA00023125"/>
    </source>
</evidence>
<evidence type="ECO:0000313" key="6">
    <source>
        <dbReference type="EMBL" id="MEH7829265.1"/>
    </source>
</evidence>
<dbReference type="RefSeq" id="WP_335424126.1">
    <property type="nucleotide sequence ID" value="NZ_JBALHR010000008.1"/>
</dbReference>
<dbReference type="EMBL" id="JBALHR010000008">
    <property type="protein sequence ID" value="MEH7829265.1"/>
    <property type="molecule type" value="Genomic_DNA"/>
</dbReference>
<evidence type="ECO:0000313" key="7">
    <source>
        <dbReference type="Proteomes" id="UP001431963"/>
    </source>
</evidence>
<dbReference type="InterPro" id="IPR050639">
    <property type="entry name" value="SSR_resolvase"/>
</dbReference>
<dbReference type="SMART" id="SM00857">
    <property type="entry name" value="Resolvase"/>
    <property type="match status" value="1"/>
</dbReference>
<evidence type="ECO:0000256" key="3">
    <source>
        <dbReference type="ARBA" id="ARBA00023172"/>
    </source>
</evidence>
<dbReference type="Proteomes" id="UP001431963">
    <property type="component" value="Unassembled WGS sequence"/>
</dbReference>
<reference evidence="6" key="1">
    <citation type="submission" date="2024-02" db="EMBL/GenBank/DDBJ databases">
        <title>Genome sequences of strain Gemmobacter sp. JM10B15.</title>
        <authorList>
            <person name="Zhang M."/>
        </authorList>
    </citation>
    <scope>NUCLEOTIDE SEQUENCE</scope>
    <source>
        <strain evidence="6">JM10B15</strain>
    </source>
</reference>
<dbReference type="InterPro" id="IPR006118">
    <property type="entry name" value="Recombinase_CS"/>
</dbReference>
<dbReference type="Gene3D" id="3.40.50.1390">
    <property type="entry name" value="Resolvase, N-terminal catalytic domain"/>
    <property type="match status" value="1"/>
</dbReference>
<dbReference type="PROSITE" id="PS51736">
    <property type="entry name" value="RECOMBINASES_3"/>
    <property type="match status" value="1"/>
</dbReference>
<feature type="active site" description="O-(5'-phospho-DNA)-serine intermediate" evidence="4">
    <location>
        <position position="11"/>
    </location>
</feature>
<keyword evidence="1" id="KW-0229">DNA integration</keyword>
<keyword evidence="7" id="KW-1185">Reference proteome</keyword>
<dbReference type="CDD" id="cd03768">
    <property type="entry name" value="SR_ResInv"/>
    <property type="match status" value="1"/>
</dbReference>
<keyword evidence="3" id="KW-0233">DNA recombination</keyword>
<accession>A0ABU8BX42</accession>
<dbReference type="InterPro" id="IPR036162">
    <property type="entry name" value="Resolvase-like_N_sf"/>
</dbReference>
<organism evidence="6 7">
    <name type="scientific">Gemmobacter denitrificans</name>
    <dbReference type="NCBI Taxonomy" id="3123040"/>
    <lineage>
        <taxon>Bacteria</taxon>
        <taxon>Pseudomonadati</taxon>
        <taxon>Pseudomonadota</taxon>
        <taxon>Alphaproteobacteria</taxon>
        <taxon>Rhodobacterales</taxon>
        <taxon>Paracoccaceae</taxon>
        <taxon>Gemmobacter</taxon>
    </lineage>
</organism>
<dbReference type="SUPFAM" id="SSF53041">
    <property type="entry name" value="Resolvase-like"/>
    <property type="match status" value="1"/>
</dbReference>
<dbReference type="Pfam" id="PF00239">
    <property type="entry name" value="Resolvase"/>
    <property type="match status" value="1"/>
</dbReference>
<dbReference type="PANTHER" id="PTHR30461:SF23">
    <property type="entry name" value="DNA RECOMBINASE-RELATED"/>
    <property type="match status" value="1"/>
</dbReference>